<reference evidence="1 2" key="1">
    <citation type="submission" date="2019-07" db="EMBL/GenBank/DDBJ databases">
        <title>The pathways for chlorine oxyanion respiration interact through the shared metabolite chlorate.</title>
        <authorList>
            <person name="Barnum T.P."/>
            <person name="Cheng Y."/>
            <person name="Hill K.A."/>
            <person name="Lucas L.N."/>
            <person name="Carlson H.K."/>
            <person name="Coates J.D."/>
        </authorList>
    </citation>
    <scope>NUCLEOTIDE SEQUENCE [LARGE SCALE GENOMIC DNA]</scope>
    <source>
        <strain evidence="1 2">SFB-3</strain>
    </source>
</reference>
<dbReference type="EMBL" id="VMNK01000014">
    <property type="protein sequence ID" value="TVO53840.1"/>
    <property type="molecule type" value="Genomic_DNA"/>
</dbReference>
<dbReference type="AlphaFoldDB" id="A0A557QLR2"/>
<protein>
    <submittedName>
        <fullName evidence="1">Uncharacterized protein</fullName>
    </submittedName>
</protein>
<dbReference type="RefSeq" id="WP_144310129.1">
    <property type="nucleotide sequence ID" value="NZ_VMNK01000014.1"/>
</dbReference>
<dbReference type="Proteomes" id="UP000319502">
    <property type="component" value="Unassembled WGS sequence"/>
</dbReference>
<proteinExistence type="predicted"/>
<evidence type="ECO:0000313" key="2">
    <source>
        <dbReference type="Proteomes" id="UP000319502"/>
    </source>
</evidence>
<organism evidence="1 2">
    <name type="scientific">Denitromonas halophila</name>
    <dbReference type="NCBI Taxonomy" id="1629404"/>
    <lineage>
        <taxon>Bacteria</taxon>
        <taxon>Pseudomonadati</taxon>
        <taxon>Pseudomonadota</taxon>
        <taxon>Betaproteobacteria</taxon>
        <taxon>Rhodocyclales</taxon>
        <taxon>Zoogloeaceae</taxon>
        <taxon>Denitromonas</taxon>
    </lineage>
</organism>
<gene>
    <name evidence="1" type="ORF">FHP91_13665</name>
</gene>
<comment type="caution">
    <text evidence="1">The sequence shown here is derived from an EMBL/GenBank/DDBJ whole genome shotgun (WGS) entry which is preliminary data.</text>
</comment>
<evidence type="ECO:0000313" key="1">
    <source>
        <dbReference type="EMBL" id="TVO53840.1"/>
    </source>
</evidence>
<accession>A0A557QLR2</accession>
<sequence length="71" mass="7729">MASDYAESVENMKACMLKGTESECEQAIGLLRCLAQDAGAQTKTGRRLADMARKAEQIGVERFGINFGLPF</sequence>
<name>A0A557QLR2_9RHOO</name>
<keyword evidence="2" id="KW-1185">Reference proteome</keyword>